<keyword evidence="1" id="KW-0808">Transferase</keyword>
<gene>
    <name evidence="1" type="ORF">SAMN05444266_10616</name>
</gene>
<keyword evidence="2" id="KW-1185">Reference proteome</keyword>
<name>A0A1M7F6R0_9BACT</name>
<dbReference type="AlphaFoldDB" id="A0A1M7F6R0"/>
<dbReference type="GO" id="GO:0016740">
    <property type="term" value="F:transferase activity"/>
    <property type="evidence" value="ECO:0007669"/>
    <property type="project" value="UniProtKB-KW"/>
</dbReference>
<organism evidence="1 2">
    <name type="scientific">Chitinophaga jiangningensis</name>
    <dbReference type="NCBI Taxonomy" id="1419482"/>
    <lineage>
        <taxon>Bacteria</taxon>
        <taxon>Pseudomonadati</taxon>
        <taxon>Bacteroidota</taxon>
        <taxon>Chitinophagia</taxon>
        <taxon>Chitinophagales</taxon>
        <taxon>Chitinophagaceae</taxon>
        <taxon>Chitinophaga</taxon>
    </lineage>
</organism>
<protein>
    <submittedName>
        <fullName evidence="1">Nucleotidyl transferase AbiEii toxin, Type IV TA system</fullName>
    </submittedName>
</protein>
<reference evidence="1 2" key="1">
    <citation type="submission" date="2016-11" db="EMBL/GenBank/DDBJ databases">
        <authorList>
            <person name="Jaros S."/>
            <person name="Januszkiewicz K."/>
            <person name="Wedrychowicz H."/>
        </authorList>
    </citation>
    <scope>NUCLEOTIDE SEQUENCE [LARGE SCALE GENOMIC DNA]</scope>
    <source>
        <strain evidence="1 2">DSM 27406</strain>
    </source>
</reference>
<accession>A0A1M7F6R0</accession>
<evidence type="ECO:0000313" key="1">
    <source>
        <dbReference type="EMBL" id="SHL99744.1"/>
    </source>
</evidence>
<dbReference type="EMBL" id="FRBL01000006">
    <property type="protein sequence ID" value="SHL99744.1"/>
    <property type="molecule type" value="Genomic_DNA"/>
</dbReference>
<dbReference type="InterPro" id="IPR014942">
    <property type="entry name" value="AbiEii"/>
</dbReference>
<sequence>MKRTREEYLQMLAYEAFIRRVASAELPLLLKGSFITRQYFRDPELRSPADLDWVYIHPVQDQHQMESVLSELMIKATEAIVYDGVEFQSFSQNRFWRMIDYAMSEDFPTVNTDLSCTINNTETFIHNMDISLNLDIPVSPIPMTYVPLKGEPFLIPYTVPLALQVSWKLHQTLVRPRFKDIFDLTEILQHPGFTPDVWQQTMEALVAECMKGWDDIKLLRHLLTRNAGPLFTSFGMEQEWNQWRHGQRTNGKDAHWQGYAASITTVNDLPEEVEDFLVPFYDALATAGFTEENCEKYIGTVTIQPPIKKWYHIFTRR</sequence>
<dbReference type="RefSeq" id="WP_073082831.1">
    <property type="nucleotide sequence ID" value="NZ_FRBL01000006.1"/>
</dbReference>
<evidence type="ECO:0000313" key="2">
    <source>
        <dbReference type="Proteomes" id="UP000184420"/>
    </source>
</evidence>
<dbReference type="Proteomes" id="UP000184420">
    <property type="component" value="Unassembled WGS sequence"/>
</dbReference>
<dbReference type="STRING" id="1419482.SAMN05444266_10616"/>
<dbReference type="Pfam" id="PF08843">
    <property type="entry name" value="AbiEii"/>
    <property type="match status" value="1"/>
</dbReference>
<dbReference type="OrthoDB" id="2535399at2"/>
<proteinExistence type="predicted"/>